<protein>
    <submittedName>
        <fullName evidence="2">Uncharacterized protein</fullName>
    </submittedName>
</protein>
<comment type="caution">
    <text evidence="2">The sequence shown here is derived from an EMBL/GenBank/DDBJ whole genome shotgun (WGS) entry which is preliminary data.</text>
</comment>
<evidence type="ECO:0000256" key="1">
    <source>
        <dbReference type="SAM" id="MobiDB-lite"/>
    </source>
</evidence>
<evidence type="ECO:0000313" key="2">
    <source>
        <dbReference type="EMBL" id="MDC3986090.1"/>
    </source>
</evidence>
<dbReference type="RefSeq" id="WP_272425113.1">
    <property type="nucleotide sequence ID" value="NZ_JAGTJJ010000035.1"/>
</dbReference>
<evidence type="ECO:0000313" key="3">
    <source>
        <dbReference type="Proteomes" id="UP001151081"/>
    </source>
</evidence>
<dbReference type="AlphaFoldDB" id="A0A9X4AX76"/>
<proteinExistence type="predicted"/>
<sequence>MAQRPSEESGYIQDPDGDECDFKVVWTEDHCHKIQGQFRFRPKWGYQMMRNRDAYEQVIWGVSVPDLRTLAFEPQFEFAYDIWSAIDVPGGAVDQRGEHPITLSAAIHTPEQAKQKAFSEVTPLAQCKQFATTPSFRQTFPTGIRIKPDAGLYIIEWSISRTEHDGTRDRQPSGSVGGRFEWNSNDEKLRQAIRIANAM</sequence>
<name>A0A9X4AX76_9BACT</name>
<keyword evidence="3" id="KW-1185">Reference proteome</keyword>
<gene>
    <name evidence="2" type="ORF">KEG57_36775</name>
</gene>
<dbReference type="EMBL" id="JAGTJJ010000035">
    <property type="protein sequence ID" value="MDC3986090.1"/>
    <property type="molecule type" value="Genomic_DNA"/>
</dbReference>
<reference evidence="2 3" key="1">
    <citation type="submission" date="2021-04" db="EMBL/GenBank/DDBJ databases">
        <title>Genome analysis of Polyangium sp.</title>
        <authorList>
            <person name="Li Y."/>
            <person name="Wang J."/>
        </authorList>
    </citation>
    <scope>NUCLEOTIDE SEQUENCE [LARGE SCALE GENOMIC DNA]</scope>
    <source>
        <strain evidence="2 3">SDU14</strain>
    </source>
</reference>
<feature type="region of interest" description="Disordered" evidence="1">
    <location>
        <begin position="163"/>
        <end position="182"/>
    </location>
</feature>
<organism evidence="2 3">
    <name type="scientific">Polyangium jinanense</name>
    <dbReference type="NCBI Taxonomy" id="2829994"/>
    <lineage>
        <taxon>Bacteria</taxon>
        <taxon>Pseudomonadati</taxon>
        <taxon>Myxococcota</taxon>
        <taxon>Polyangia</taxon>
        <taxon>Polyangiales</taxon>
        <taxon>Polyangiaceae</taxon>
        <taxon>Polyangium</taxon>
    </lineage>
</organism>
<dbReference type="Proteomes" id="UP001151081">
    <property type="component" value="Unassembled WGS sequence"/>
</dbReference>
<accession>A0A9X4AX76</accession>